<dbReference type="EMBL" id="JAXIVS010000014">
    <property type="protein sequence ID" value="MDY7231220.1"/>
    <property type="molecule type" value="Genomic_DNA"/>
</dbReference>
<organism evidence="2 3">
    <name type="scientific">Hyalangium rubrum</name>
    <dbReference type="NCBI Taxonomy" id="3103134"/>
    <lineage>
        <taxon>Bacteria</taxon>
        <taxon>Pseudomonadati</taxon>
        <taxon>Myxococcota</taxon>
        <taxon>Myxococcia</taxon>
        <taxon>Myxococcales</taxon>
        <taxon>Cystobacterineae</taxon>
        <taxon>Archangiaceae</taxon>
        <taxon>Hyalangium</taxon>
    </lineage>
</organism>
<evidence type="ECO:0000313" key="2">
    <source>
        <dbReference type="EMBL" id="MDY7231220.1"/>
    </source>
</evidence>
<keyword evidence="1" id="KW-0732">Signal</keyword>
<reference evidence="2 3" key="1">
    <citation type="submission" date="2023-12" db="EMBL/GenBank/DDBJ databases">
        <title>the genome sequence of Hyalangium sp. s54d21.</title>
        <authorList>
            <person name="Zhang X."/>
        </authorList>
    </citation>
    <scope>NUCLEOTIDE SEQUENCE [LARGE SCALE GENOMIC DNA]</scope>
    <source>
        <strain evidence="3">s54d21</strain>
    </source>
</reference>
<evidence type="ECO:0000313" key="3">
    <source>
        <dbReference type="Proteomes" id="UP001291309"/>
    </source>
</evidence>
<dbReference type="RefSeq" id="WP_321549935.1">
    <property type="nucleotide sequence ID" value="NZ_JAXIVS010000014.1"/>
</dbReference>
<gene>
    <name evidence="2" type="ORF">SYV04_32825</name>
</gene>
<accession>A0ABU5HGK1</accession>
<feature type="signal peptide" evidence="1">
    <location>
        <begin position="1"/>
        <end position="20"/>
    </location>
</feature>
<protein>
    <recommendedName>
        <fullName evidence="4">Lipoprotein</fullName>
    </recommendedName>
</protein>
<proteinExistence type="predicted"/>
<evidence type="ECO:0000256" key="1">
    <source>
        <dbReference type="SAM" id="SignalP"/>
    </source>
</evidence>
<evidence type="ECO:0008006" key="4">
    <source>
        <dbReference type="Google" id="ProtNLM"/>
    </source>
</evidence>
<comment type="caution">
    <text evidence="2">The sequence shown here is derived from an EMBL/GenBank/DDBJ whole genome shotgun (WGS) entry which is preliminary data.</text>
</comment>
<feature type="chain" id="PRO_5045686590" description="Lipoprotein" evidence="1">
    <location>
        <begin position="21"/>
        <end position="170"/>
    </location>
</feature>
<dbReference type="Proteomes" id="UP001291309">
    <property type="component" value="Unassembled WGS sequence"/>
</dbReference>
<sequence>MRYGPLLGLLALLLAPATWAAEGPRTVLVKGRKYLFITDGSQPPKLSAYSSKDLKGTPAFVLDGQGLSFQGRKLCGWPGGSFDASKSYNMVLGYEDAERGRYVGCGEGLPFLSTWGDGGTGTAVLYIEVARVHPKSYELSYQGKAYYLPKTAIPPSTQLIDGAKVQSAGD</sequence>
<keyword evidence="3" id="KW-1185">Reference proteome</keyword>
<name>A0ABU5HGK1_9BACT</name>